<sequence length="97" mass="10876">FHKNGVWLAGIRPLKTETKSEVNFFNIILFLMVNSMCFLGSRPLCHSWFTITQNLAVPIQVARISERAVRKITDITGQPKKETVVLPVIPGLEVAKA</sequence>
<comment type="caution">
    <text evidence="1">The sequence shown here is derived from an EMBL/GenBank/DDBJ whole genome shotgun (WGS) entry which is preliminary data.</text>
</comment>
<name>A0A521G051_9BACT</name>
<dbReference type="EMBL" id="NQJD01000027">
    <property type="protein sequence ID" value="TAA74398.1"/>
    <property type="molecule type" value="Genomic_DNA"/>
</dbReference>
<accession>A0A521G051</accession>
<dbReference type="Proteomes" id="UP000316238">
    <property type="component" value="Unassembled WGS sequence"/>
</dbReference>
<evidence type="ECO:0000313" key="2">
    <source>
        <dbReference type="Proteomes" id="UP000316238"/>
    </source>
</evidence>
<gene>
    <name evidence="1" type="ORF">CDV28_1271</name>
</gene>
<protein>
    <submittedName>
        <fullName evidence="1">Uncharacterized protein</fullName>
    </submittedName>
</protein>
<feature type="non-terminal residue" evidence="1">
    <location>
        <position position="1"/>
    </location>
</feature>
<keyword evidence="2" id="KW-1185">Reference proteome</keyword>
<dbReference type="AlphaFoldDB" id="A0A521G051"/>
<proteinExistence type="predicted"/>
<organism evidence="1 2">
    <name type="scientific">Candidatus Electronema aureum</name>
    <dbReference type="NCBI Taxonomy" id="2005002"/>
    <lineage>
        <taxon>Bacteria</taxon>
        <taxon>Pseudomonadati</taxon>
        <taxon>Thermodesulfobacteriota</taxon>
        <taxon>Desulfobulbia</taxon>
        <taxon>Desulfobulbales</taxon>
        <taxon>Desulfobulbaceae</taxon>
        <taxon>Candidatus Electronema</taxon>
    </lineage>
</organism>
<reference evidence="1" key="1">
    <citation type="submission" date="2017-07" db="EMBL/GenBank/DDBJ databases">
        <title>The cable genome - Insights into the physiology and evolution of filamentous bacteria capable of sulfide oxidation via long distance electron transfer.</title>
        <authorList>
            <person name="Thorup C."/>
            <person name="Bjerg J.T."/>
            <person name="Schreiber L."/>
            <person name="Nielsen L.P."/>
            <person name="Kjeldsen K.U."/>
            <person name="Boesen T."/>
            <person name="Boggild A."/>
            <person name="Meysman F."/>
            <person name="Geelhoed J."/>
            <person name="Schramm A."/>
        </authorList>
    </citation>
    <scope>NUCLEOTIDE SEQUENCE [LARGE SCALE GENOMIC DNA]</scope>
    <source>
        <strain evidence="1">GS</strain>
    </source>
</reference>
<evidence type="ECO:0000313" key="1">
    <source>
        <dbReference type="EMBL" id="TAA74398.1"/>
    </source>
</evidence>